<dbReference type="InterPro" id="IPR013249">
    <property type="entry name" value="RNA_pol_sigma70_r4_t2"/>
</dbReference>
<gene>
    <name evidence="7" type="ORF">SAMN05444003_2535</name>
</gene>
<evidence type="ECO:0000313" key="7">
    <source>
        <dbReference type="EMBL" id="SHH24536.1"/>
    </source>
</evidence>
<name>A0A1M5REN3_9RHOB</name>
<dbReference type="NCBIfam" id="TIGR02937">
    <property type="entry name" value="sigma70-ECF"/>
    <property type="match status" value="1"/>
</dbReference>
<organism evidence="7 8">
    <name type="scientific">Cognatiyoonia sediminum</name>
    <dbReference type="NCBI Taxonomy" id="1508389"/>
    <lineage>
        <taxon>Bacteria</taxon>
        <taxon>Pseudomonadati</taxon>
        <taxon>Pseudomonadota</taxon>
        <taxon>Alphaproteobacteria</taxon>
        <taxon>Rhodobacterales</taxon>
        <taxon>Paracoccaceae</taxon>
        <taxon>Cognatiyoonia</taxon>
    </lineage>
</organism>
<keyword evidence="4" id="KW-0804">Transcription</keyword>
<dbReference type="InterPro" id="IPR007627">
    <property type="entry name" value="RNA_pol_sigma70_r2"/>
</dbReference>
<dbReference type="GO" id="GO:0003677">
    <property type="term" value="F:DNA binding"/>
    <property type="evidence" value="ECO:0007669"/>
    <property type="project" value="InterPro"/>
</dbReference>
<comment type="similarity">
    <text evidence="1">Belongs to the sigma-70 factor family. ECF subfamily.</text>
</comment>
<dbReference type="GO" id="GO:0016987">
    <property type="term" value="F:sigma factor activity"/>
    <property type="evidence" value="ECO:0007669"/>
    <property type="project" value="UniProtKB-KW"/>
</dbReference>
<proteinExistence type="inferred from homology"/>
<dbReference type="OrthoDB" id="9784272at2"/>
<evidence type="ECO:0000256" key="1">
    <source>
        <dbReference type="ARBA" id="ARBA00010641"/>
    </source>
</evidence>
<dbReference type="InterPro" id="IPR039425">
    <property type="entry name" value="RNA_pol_sigma-70-like"/>
</dbReference>
<sequence>MLMSSRETDKAGAELVLDRKPHHQGVKRRSVRSETVTDTEANTRLMWVTQIYAVRDTQDKEAFAELFSHFAPRVKSFLMKSGASHDVAEECAQDVMATLWRKAHMFDPAKASVSTWIFTIARNRRIDMLRKQRRPEPEDLPWGPEAEPDQADAMALQEETDQLGQALAQLPEKQRTLIEKAYFGDLSHSEIAAETGLPLGTIKSRIRLALERLRHAMK</sequence>
<evidence type="ECO:0000256" key="2">
    <source>
        <dbReference type="ARBA" id="ARBA00023015"/>
    </source>
</evidence>
<dbReference type="Pfam" id="PF04542">
    <property type="entry name" value="Sigma70_r2"/>
    <property type="match status" value="1"/>
</dbReference>
<dbReference type="PANTHER" id="PTHR43133:SF62">
    <property type="entry name" value="RNA POLYMERASE SIGMA FACTOR SIGZ"/>
    <property type="match status" value="1"/>
</dbReference>
<dbReference type="PANTHER" id="PTHR43133">
    <property type="entry name" value="RNA POLYMERASE ECF-TYPE SIGMA FACTO"/>
    <property type="match status" value="1"/>
</dbReference>
<feature type="domain" description="RNA polymerase sigma-70 region 2" evidence="5">
    <location>
        <begin position="66"/>
        <end position="134"/>
    </location>
</feature>
<evidence type="ECO:0000256" key="3">
    <source>
        <dbReference type="ARBA" id="ARBA00023082"/>
    </source>
</evidence>
<protein>
    <submittedName>
        <fullName evidence="7">RNA polymerase sigma-70 factor, ECF subfamily</fullName>
    </submittedName>
</protein>
<evidence type="ECO:0000259" key="6">
    <source>
        <dbReference type="Pfam" id="PF08281"/>
    </source>
</evidence>
<dbReference type="InterPro" id="IPR036388">
    <property type="entry name" value="WH-like_DNA-bd_sf"/>
</dbReference>
<dbReference type="SUPFAM" id="SSF88659">
    <property type="entry name" value="Sigma3 and sigma4 domains of RNA polymerase sigma factors"/>
    <property type="match status" value="1"/>
</dbReference>
<dbReference type="Gene3D" id="1.10.10.10">
    <property type="entry name" value="Winged helix-like DNA-binding domain superfamily/Winged helix DNA-binding domain"/>
    <property type="match status" value="1"/>
</dbReference>
<accession>A0A1M5REN3</accession>
<dbReference type="AlphaFoldDB" id="A0A1M5REN3"/>
<dbReference type="SUPFAM" id="SSF88946">
    <property type="entry name" value="Sigma2 domain of RNA polymerase sigma factors"/>
    <property type="match status" value="1"/>
</dbReference>
<dbReference type="EMBL" id="FQXB01000004">
    <property type="protein sequence ID" value="SHH24536.1"/>
    <property type="molecule type" value="Genomic_DNA"/>
</dbReference>
<dbReference type="STRING" id="1508389.SAMN05444003_2535"/>
<dbReference type="Gene3D" id="1.10.1740.10">
    <property type="match status" value="1"/>
</dbReference>
<keyword evidence="2" id="KW-0805">Transcription regulation</keyword>
<dbReference type="InterPro" id="IPR014284">
    <property type="entry name" value="RNA_pol_sigma-70_dom"/>
</dbReference>
<reference evidence="7 8" key="1">
    <citation type="submission" date="2016-11" db="EMBL/GenBank/DDBJ databases">
        <authorList>
            <person name="Jaros S."/>
            <person name="Januszkiewicz K."/>
            <person name="Wedrychowicz H."/>
        </authorList>
    </citation>
    <scope>NUCLEOTIDE SEQUENCE [LARGE SCALE GENOMIC DNA]</scope>
    <source>
        <strain evidence="7 8">DSM 28715</strain>
    </source>
</reference>
<evidence type="ECO:0000313" key="8">
    <source>
        <dbReference type="Proteomes" id="UP000184074"/>
    </source>
</evidence>
<keyword evidence="3" id="KW-0731">Sigma factor</keyword>
<dbReference type="CDD" id="cd06171">
    <property type="entry name" value="Sigma70_r4"/>
    <property type="match status" value="1"/>
</dbReference>
<evidence type="ECO:0000259" key="5">
    <source>
        <dbReference type="Pfam" id="PF04542"/>
    </source>
</evidence>
<keyword evidence="8" id="KW-1185">Reference proteome</keyword>
<feature type="domain" description="RNA polymerase sigma factor 70 region 4 type 2" evidence="6">
    <location>
        <begin position="161"/>
        <end position="213"/>
    </location>
</feature>
<evidence type="ECO:0000256" key="4">
    <source>
        <dbReference type="ARBA" id="ARBA00023163"/>
    </source>
</evidence>
<dbReference type="Proteomes" id="UP000184074">
    <property type="component" value="Unassembled WGS sequence"/>
</dbReference>
<dbReference type="InterPro" id="IPR013325">
    <property type="entry name" value="RNA_pol_sigma_r2"/>
</dbReference>
<dbReference type="Pfam" id="PF08281">
    <property type="entry name" value="Sigma70_r4_2"/>
    <property type="match status" value="1"/>
</dbReference>
<dbReference type="GO" id="GO:0006352">
    <property type="term" value="P:DNA-templated transcription initiation"/>
    <property type="evidence" value="ECO:0007669"/>
    <property type="project" value="InterPro"/>
</dbReference>
<dbReference type="InterPro" id="IPR013324">
    <property type="entry name" value="RNA_pol_sigma_r3/r4-like"/>
</dbReference>